<dbReference type="RefSeq" id="WP_146174900.1">
    <property type="nucleotide sequence ID" value="NZ_PVTF01000008.1"/>
</dbReference>
<evidence type="ECO:0000313" key="4">
    <source>
        <dbReference type="Proteomes" id="UP000239494"/>
    </source>
</evidence>
<comment type="caution">
    <text evidence="3">The sequence shown here is derived from an EMBL/GenBank/DDBJ whole genome shotgun (WGS) entry which is preliminary data.</text>
</comment>
<dbReference type="PROSITE" id="PS51746">
    <property type="entry name" value="PPM_2"/>
    <property type="match status" value="1"/>
</dbReference>
<gene>
    <name evidence="3" type="ORF">CLV43_10897</name>
</gene>
<evidence type="ECO:0000313" key="3">
    <source>
        <dbReference type="EMBL" id="PRY38697.1"/>
    </source>
</evidence>
<dbReference type="Gene3D" id="3.60.40.10">
    <property type="entry name" value="PPM-type phosphatase domain"/>
    <property type="match status" value="1"/>
</dbReference>
<dbReference type="AlphaFoldDB" id="A0A2T0SZ66"/>
<feature type="region of interest" description="Disordered" evidence="1">
    <location>
        <begin position="1"/>
        <end position="32"/>
    </location>
</feature>
<dbReference type="Proteomes" id="UP000239494">
    <property type="component" value="Unassembled WGS sequence"/>
</dbReference>
<reference evidence="3 4" key="1">
    <citation type="submission" date="2018-03" db="EMBL/GenBank/DDBJ databases">
        <title>Genomic Encyclopedia of Archaeal and Bacterial Type Strains, Phase II (KMG-II): from individual species to whole genera.</title>
        <authorList>
            <person name="Goeker M."/>
        </authorList>
    </citation>
    <scope>NUCLEOTIDE SEQUENCE [LARGE SCALE GENOMIC DNA]</scope>
    <source>
        <strain evidence="3 4">DSM 44720</strain>
    </source>
</reference>
<name>A0A2T0SZ66_9PSEU</name>
<sequence length="248" mass="26056">MSADTAAIPLPDAARMTGTTCESASRRGPRSVNADALATATDPTTGQTAFVVADGIGDHLLAARASRTAALVAARVGARRGARAGIMAAQRELVRQFPQPEADTVLVVAVLPAADRPDGPCDIAWVGDCRAYRWNGRMLHLITTDHTLAEFFRARGNEPTPRMEHIVTTSVRTVRPADMGHAKTGSAVGRLLLSTDGMHKSLDITTIKTVLADSPTPGHAVETMVDTAYANGGRDNATALVADRVLLG</sequence>
<dbReference type="SUPFAM" id="SSF81606">
    <property type="entry name" value="PP2C-like"/>
    <property type="match status" value="1"/>
</dbReference>
<evidence type="ECO:0000259" key="2">
    <source>
        <dbReference type="PROSITE" id="PS51746"/>
    </source>
</evidence>
<dbReference type="SMART" id="SM00332">
    <property type="entry name" value="PP2Cc"/>
    <property type="match status" value="1"/>
</dbReference>
<feature type="domain" description="PPM-type phosphatase" evidence="2">
    <location>
        <begin position="20"/>
        <end position="244"/>
    </location>
</feature>
<dbReference type="InterPro" id="IPR036457">
    <property type="entry name" value="PPM-type-like_dom_sf"/>
</dbReference>
<dbReference type="EMBL" id="PVTF01000008">
    <property type="protein sequence ID" value="PRY38697.1"/>
    <property type="molecule type" value="Genomic_DNA"/>
</dbReference>
<proteinExistence type="predicted"/>
<dbReference type="InterPro" id="IPR001932">
    <property type="entry name" value="PPM-type_phosphatase-like_dom"/>
</dbReference>
<accession>A0A2T0SZ66</accession>
<organism evidence="3 4">
    <name type="scientific">Umezawaea tangerina</name>
    <dbReference type="NCBI Taxonomy" id="84725"/>
    <lineage>
        <taxon>Bacteria</taxon>
        <taxon>Bacillati</taxon>
        <taxon>Actinomycetota</taxon>
        <taxon>Actinomycetes</taxon>
        <taxon>Pseudonocardiales</taxon>
        <taxon>Pseudonocardiaceae</taxon>
        <taxon>Umezawaea</taxon>
    </lineage>
</organism>
<keyword evidence="4" id="KW-1185">Reference proteome</keyword>
<evidence type="ECO:0000256" key="1">
    <source>
        <dbReference type="SAM" id="MobiDB-lite"/>
    </source>
</evidence>
<protein>
    <submittedName>
        <fullName evidence="3">Protein phosphatase</fullName>
    </submittedName>
</protein>
<dbReference type="OrthoDB" id="9801841at2"/>